<feature type="transmembrane region" description="Helical" evidence="1">
    <location>
        <begin position="23"/>
        <end position="43"/>
    </location>
</feature>
<dbReference type="Proteomes" id="UP001065341">
    <property type="component" value="Segment"/>
</dbReference>
<organism evidence="2 3">
    <name type="scientific">Xanthomonas phage vB_Xar_IVIA-DoCa3</name>
    <dbReference type="NCBI Taxonomy" id="2968248"/>
    <lineage>
        <taxon>Viruses</taxon>
        <taxon>Duplodnaviria</taxon>
        <taxon>Heunggongvirae</taxon>
        <taxon>Uroviricota</taxon>
        <taxon>Caudoviricetes</taxon>
        <taxon>Queuovirinae</taxon>
        <taxon>Nipunavirus</taxon>
        <taxon>Nipunavirus Doca3</taxon>
    </lineage>
</organism>
<proteinExistence type="predicted"/>
<sequence length="134" mass="14885">MGLCRNQSNRGPNMLPEDPWNSWWIKALAYGLFAMFGGMMGHLMRTIDSRQKIKWSRAALEGGAAGFVGLLMLLVCQAMNLSEQWTGVIVGVSGWLGANATIRMLESIVLKKLGIEKQPSEPIRERRDDHPSAD</sequence>
<keyword evidence="3" id="KW-1185">Reference proteome</keyword>
<protein>
    <recommendedName>
        <fullName evidence="4">Holin</fullName>
    </recommendedName>
</protein>
<dbReference type="InterPro" id="IPR032126">
    <property type="entry name" value="LydA_holin"/>
</dbReference>
<feature type="transmembrane region" description="Helical" evidence="1">
    <location>
        <begin position="87"/>
        <end position="105"/>
    </location>
</feature>
<feature type="transmembrane region" description="Helical" evidence="1">
    <location>
        <begin position="55"/>
        <end position="75"/>
    </location>
</feature>
<accession>A0A976SG93</accession>
<gene>
    <name evidence="2" type="ORF">IVIADoCa3_73</name>
</gene>
<reference evidence="2" key="1">
    <citation type="submission" date="2022-07" db="EMBL/GenBank/DDBJ databases">
        <title>Comparative analysis of new lytic phages for the biological control of phytopathogenic Xanthomonas spp.</title>
        <authorList>
            <person name="Domingo-Calap M.L."/>
            <person name="Bernabeu-Gimeno M."/>
            <person name="Aure C.M."/>
            <person name="Marco-Noales E."/>
            <person name="Domingo-Calap P."/>
        </authorList>
    </citation>
    <scope>NUCLEOTIDE SEQUENCE</scope>
</reference>
<evidence type="ECO:0008006" key="4">
    <source>
        <dbReference type="Google" id="ProtNLM"/>
    </source>
</evidence>
<evidence type="ECO:0000313" key="3">
    <source>
        <dbReference type="Proteomes" id="UP001065341"/>
    </source>
</evidence>
<evidence type="ECO:0000313" key="2">
    <source>
        <dbReference type="EMBL" id="UUW40312.1"/>
    </source>
</evidence>
<keyword evidence="1" id="KW-0472">Membrane</keyword>
<keyword evidence="1" id="KW-1133">Transmembrane helix</keyword>
<keyword evidence="1" id="KW-0812">Transmembrane</keyword>
<dbReference type="EMBL" id="ON911540">
    <property type="protein sequence ID" value="UUW40312.1"/>
    <property type="molecule type" value="Genomic_DNA"/>
</dbReference>
<name>A0A976SG93_9CAUD</name>
<evidence type="ECO:0000256" key="1">
    <source>
        <dbReference type="SAM" id="Phobius"/>
    </source>
</evidence>
<dbReference type="Pfam" id="PF16083">
    <property type="entry name" value="Phage_holin_3_3"/>
    <property type="match status" value="1"/>
</dbReference>